<dbReference type="EMBL" id="VWPH01000013">
    <property type="protein sequence ID" value="KAA5829149.1"/>
    <property type="molecule type" value="Genomic_DNA"/>
</dbReference>
<protein>
    <recommendedName>
        <fullName evidence="4">Nuclear transport factor 2 family protein</fullName>
    </recommendedName>
</protein>
<name>A0A5M7BI02_SACHI</name>
<evidence type="ECO:0008006" key="4">
    <source>
        <dbReference type="Google" id="ProtNLM"/>
    </source>
</evidence>
<dbReference type="OrthoDB" id="3693714at2"/>
<evidence type="ECO:0000256" key="1">
    <source>
        <dbReference type="SAM" id="SignalP"/>
    </source>
</evidence>
<evidence type="ECO:0000313" key="3">
    <source>
        <dbReference type="Proteomes" id="UP000323946"/>
    </source>
</evidence>
<dbReference type="PROSITE" id="PS51257">
    <property type="entry name" value="PROKAR_LIPOPROTEIN"/>
    <property type="match status" value="1"/>
</dbReference>
<sequence length="154" mass="16086">MLHTRGKPRVSKTVARSGVLIGAAAAAFAAACAPSPAVPPAFRLAQQYFAANNAAARSGPEAQQEFFRRTQHPDFTDRSCDLGGTTVELDPAMSTLRPDPGYAPDGLPPRGEVWVVGVEVTTRTAGTVTGHQIGSQHLVVLDGRLHGFAPCPSG</sequence>
<dbReference type="AlphaFoldDB" id="A0A5M7BI02"/>
<reference evidence="2 3" key="1">
    <citation type="submission" date="2019-09" db="EMBL/GenBank/DDBJ databases">
        <title>Draft genome sequence of the thermophilic Saccharopolyspora hirsuta VKM Ac-666T.</title>
        <authorList>
            <person name="Lobastova T.G."/>
            <person name="Fokina V."/>
            <person name="Bragin E.Y."/>
            <person name="Shtratnikova V.Y."/>
            <person name="Starodumova I.P."/>
            <person name="Tarlachkov S.V."/>
            <person name="Donova M.V."/>
        </authorList>
    </citation>
    <scope>NUCLEOTIDE SEQUENCE [LARGE SCALE GENOMIC DNA]</scope>
    <source>
        <strain evidence="2 3">VKM Ac-666</strain>
    </source>
</reference>
<feature type="signal peptide" evidence="1">
    <location>
        <begin position="1"/>
        <end position="29"/>
    </location>
</feature>
<accession>A0A5M7BI02</accession>
<keyword evidence="3" id="KW-1185">Reference proteome</keyword>
<comment type="caution">
    <text evidence="2">The sequence shown here is derived from an EMBL/GenBank/DDBJ whole genome shotgun (WGS) entry which is preliminary data.</text>
</comment>
<feature type="chain" id="PRO_5024355653" description="Nuclear transport factor 2 family protein" evidence="1">
    <location>
        <begin position="30"/>
        <end position="154"/>
    </location>
</feature>
<gene>
    <name evidence="2" type="ORF">F1721_26130</name>
</gene>
<proteinExistence type="predicted"/>
<evidence type="ECO:0000313" key="2">
    <source>
        <dbReference type="EMBL" id="KAA5829149.1"/>
    </source>
</evidence>
<keyword evidence="1" id="KW-0732">Signal</keyword>
<dbReference type="Proteomes" id="UP000323946">
    <property type="component" value="Unassembled WGS sequence"/>
</dbReference>
<organism evidence="2 3">
    <name type="scientific">Saccharopolyspora hirsuta</name>
    <dbReference type="NCBI Taxonomy" id="1837"/>
    <lineage>
        <taxon>Bacteria</taxon>
        <taxon>Bacillati</taxon>
        <taxon>Actinomycetota</taxon>
        <taxon>Actinomycetes</taxon>
        <taxon>Pseudonocardiales</taxon>
        <taxon>Pseudonocardiaceae</taxon>
        <taxon>Saccharopolyspora</taxon>
    </lineage>
</organism>